<dbReference type="RefSeq" id="WP_213793209.1">
    <property type="nucleotide sequence ID" value="NZ_JAAMFJ010000002.1"/>
</dbReference>
<dbReference type="CDD" id="cd03242">
    <property type="entry name" value="ABC_RecF"/>
    <property type="match status" value="1"/>
</dbReference>
<protein>
    <recommendedName>
        <fullName evidence="3 12">DNA replication and repair protein RecF</fullName>
    </recommendedName>
</protein>
<comment type="similarity">
    <text evidence="2 12 13">Belongs to the RecF family.</text>
</comment>
<evidence type="ECO:0000256" key="3">
    <source>
        <dbReference type="ARBA" id="ARBA00020170"/>
    </source>
</evidence>
<feature type="binding site" evidence="12">
    <location>
        <begin position="30"/>
        <end position="37"/>
    </location>
    <ligand>
        <name>ATP</name>
        <dbReference type="ChEBI" id="CHEBI:30616"/>
    </ligand>
</feature>
<keyword evidence="9 12" id="KW-0238">DNA-binding</keyword>
<reference evidence="15 16" key="1">
    <citation type="submission" date="2020-02" db="EMBL/GenBank/DDBJ databases">
        <title>Fructobacillus sp. isolated from paper mulberry of Taiwan.</title>
        <authorList>
            <person name="Lin S.-T."/>
        </authorList>
    </citation>
    <scope>NUCLEOTIDE SEQUENCE [LARGE SCALE GENOMIC DNA]</scope>
    <source>
        <strain evidence="15 16">M1-21</strain>
    </source>
</reference>
<dbReference type="InterPro" id="IPR042174">
    <property type="entry name" value="RecF_2"/>
</dbReference>
<evidence type="ECO:0000256" key="7">
    <source>
        <dbReference type="ARBA" id="ARBA00022763"/>
    </source>
</evidence>
<keyword evidence="4 12" id="KW-0963">Cytoplasm</keyword>
<dbReference type="InterPro" id="IPR003395">
    <property type="entry name" value="RecF/RecN/SMC_N"/>
</dbReference>
<comment type="caution">
    <text evidence="15">The sequence shown here is derived from an EMBL/GenBank/DDBJ whole genome shotgun (WGS) entry which is preliminary data.</text>
</comment>
<dbReference type="PANTHER" id="PTHR32182:SF0">
    <property type="entry name" value="DNA REPLICATION AND REPAIR PROTEIN RECF"/>
    <property type="match status" value="1"/>
</dbReference>
<dbReference type="PROSITE" id="PS00618">
    <property type="entry name" value="RECF_2"/>
    <property type="match status" value="1"/>
</dbReference>
<evidence type="ECO:0000256" key="5">
    <source>
        <dbReference type="ARBA" id="ARBA00022705"/>
    </source>
</evidence>
<dbReference type="Gene3D" id="3.40.50.300">
    <property type="entry name" value="P-loop containing nucleotide triphosphate hydrolases"/>
    <property type="match status" value="1"/>
</dbReference>
<dbReference type="SUPFAM" id="SSF52540">
    <property type="entry name" value="P-loop containing nucleoside triphosphate hydrolases"/>
    <property type="match status" value="1"/>
</dbReference>
<keyword evidence="16" id="KW-1185">Reference proteome</keyword>
<organism evidence="15 16">
    <name type="scientific">Fructobacillus papyrifericola</name>
    <dbReference type="NCBI Taxonomy" id="2713172"/>
    <lineage>
        <taxon>Bacteria</taxon>
        <taxon>Bacillati</taxon>
        <taxon>Bacillota</taxon>
        <taxon>Bacilli</taxon>
        <taxon>Lactobacillales</taxon>
        <taxon>Lactobacillaceae</taxon>
        <taxon>Fructobacillus</taxon>
    </lineage>
</organism>
<keyword evidence="7 12" id="KW-0227">DNA damage</keyword>
<dbReference type="NCBIfam" id="TIGR00611">
    <property type="entry name" value="recf"/>
    <property type="match status" value="1"/>
</dbReference>
<evidence type="ECO:0000313" key="15">
    <source>
        <dbReference type="EMBL" id="MBS9336659.1"/>
    </source>
</evidence>
<evidence type="ECO:0000259" key="14">
    <source>
        <dbReference type="Pfam" id="PF02463"/>
    </source>
</evidence>
<evidence type="ECO:0000256" key="8">
    <source>
        <dbReference type="ARBA" id="ARBA00022840"/>
    </source>
</evidence>
<sequence>MELKELSLSHFRNYDQADLHFQPGVNVFLGQNAQGKTNLLESIYALALARSHRTKVDKDLVQWGEEQARIAGLVENRFGKLPLALSWSNKGKQARVNHLDQPRLSTYIGQLNVILFAPEDLDLVKGPPAVRRRFIDIEFGQMNRTYLQLSSQYRQVLKDRNAYLKAWSFGAKKDQVFLDVLTEQLIELAAKLMLLKKRFLKELGEAAAKVHLEVANQKEVLELQYKTAVSSTDLTDLETVKTALQQTFSKQAEREKKQGTTLVGPHRDDFVILVNGVDVSNFGSQGQQRTAALALKLGEIDLMHQETGEYPVLLLDDVLSELDASRQTHLLMTIENKVQTFITAPSLSEVARSLIKEPKVFLVKDGTIEEEGQKEQEENHG</sequence>
<keyword evidence="5 12" id="KW-0235">DNA replication</keyword>
<dbReference type="Gene3D" id="1.20.1050.90">
    <property type="entry name" value="RecF/RecN/SMC, N-terminal domain"/>
    <property type="match status" value="1"/>
</dbReference>
<accession>A0ABS5QWI3</accession>
<name>A0ABS5QWI3_9LACO</name>
<dbReference type="Pfam" id="PF02463">
    <property type="entry name" value="SMC_N"/>
    <property type="match status" value="1"/>
</dbReference>
<dbReference type="PROSITE" id="PS00617">
    <property type="entry name" value="RECF_1"/>
    <property type="match status" value="1"/>
</dbReference>
<evidence type="ECO:0000256" key="12">
    <source>
        <dbReference type="HAMAP-Rule" id="MF_00365"/>
    </source>
</evidence>
<evidence type="ECO:0000256" key="6">
    <source>
        <dbReference type="ARBA" id="ARBA00022741"/>
    </source>
</evidence>
<dbReference type="InterPro" id="IPR018078">
    <property type="entry name" value="DNA-binding_RecF_CS"/>
</dbReference>
<evidence type="ECO:0000256" key="10">
    <source>
        <dbReference type="ARBA" id="ARBA00023204"/>
    </source>
</evidence>
<evidence type="ECO:0000256" key="1">
    <source>
        <dbReference type="ARBA" id="ARBA00004496"/>
    </source>
</evidence>
<evidence type="ECO:0000313" key="16">
    <source>
        <dbReference type="Proteomes" id="UP000735205"/>
    </source>
</evidence>
<comment type="subcellular location">
    <subcellularLocation>
        <location evidence="1 12 13">Cytoplasm</location>
    </subcellularLocation>
</comment>
<dbReference type="HAMAP" id="MF_00365">
    <property type="entry name" value="RecF"/>
    <property type="match status" value="1"/>
</dbReference>
<dbReference type="Proteomes" id="UP000735205">
    <property type="component" value="Unassembled WGS sequence"/>
</dbReference>
<feature type="domain" description="RecF/RecN/SMC N-terminal" evidence="14">
    <location>
        <begin position="3"/>
        <end position="345"/>
    </location>
</feature>
<evidence type="ECO:0000256" key="2">
    <source>
        <dbReference type="ARBA" id="ARBA00008016"/>
    </source>
</evidence>
<keyword evidence="8 12" id="KW-0067">ATP-binding</keyword>
<keyword evidence="10 12" id="KW-0234">DNA repair</keyword>
<keyword evidence="11 12" id="KW-0742">SOS response</keyword>
<dbReference type="PANTHER" id="PTHR32182">
    <property type="entry name" value="DNA REPLICATION AND REPAIR PROTEIN RECF"/>
    <property type="match status" value="1"/>
</dbReference>
<evidence type="ECO:0000256" key="11">
    <source>
        <dbReference type="ARBA" id="ARBA00023236"/>
    </source>
</evidence>
<dbReference type="InterPro" id="IPR001238">
    <property type="entry name" value="DNA-binding_RecF"/>
</dbReference>
<proteinExistence type="inferred from homology"/>
<comment type="function">
    <text evidence="12 13">The RecF protein is involved in DNA metabolism; it is required for DNA replication and normal SOS inducibility. RecF binds preferentially to single-stranded, linear DNA. It also seems to bind ATP.</text>
</comment>
<dbReference type="EMBL" id="JAAMFJ010000002">
    <property type="protein sequence ID" value="MBS9336659.1"/>
    <property type="molecule type" value="Genomic_DNA"/>
</dbReference>
<evidence type="ECO:0000256" key="4">
    <source>
        <dbReference type="ARBA" id="ARBA00022490"/>
    </source>
</evidence>
<evidence type="ECO:0000256" key="9">
    <source>
        <dbReference type="ARBA" id="ARBA00023125"/>
    </source>
</evidence>
<dbReference type="InterPro" id="IPR027417">
    <property type="entry name" value="P-loop_NTPase"/>
</dbReference>
<gene>
    <name evidence="12 15" type="primary">recF</name>
    <name evidence="15" type="ORF">G6R28_05390</name>
</gene>
<evidence type="ECO:0000256" key="13">
    <source>
        <dbReference type="RuleBase" id="RU000578"/>
    </source>
</evidence>
<keyword evidence="6 12" id="KW-0547">Nucleotide-binding</keyword>